<keyword evidence="2" id="KW-0732">Signal</keyword>
<evidence type="ECO:0000313" key="3">
    <source>
        <dbReference type="EMBL" id="KAK8045746.1"/>
    </source>
</evidence>
<feature type="region of interest" description="Disordered" evidence="1">
    <location>
        <begin position="282"/>
        <end position="315"/>
    </location>
</feature>
<name>A0ABR1TGI2_9PEZI</name>
<protein>
    <submittedName>
        <fullName evidence="3">Cytochrome p450</fullName>
    </submittedName>
</protein>
<keyword evidence="4" id="KW-1185">Reference proteome</keyword>
<dbReference type="SUPFAM" id="SSF110296">
    <property type="entry name" value="Oligoxyloglucan reducing end-specific cellobiohydrolase"/>
    <property type="match status" value="1"/>
</dbReference>
<dbReference type="Gene3D" id="2.120.10.10">
    <property type="match status" value="1"/>
</dbReference>
<dbReference type="Gene3D" id="2.130.10.10">
    <property type="entry name" value="YVTN repeat-like/Quinoprotein amine dehydrogenase"/>
    <property type="match status" value="1"/>
</dbReference>
<feature type="signal peptide" evidence="2">
    <location>
        <begin position="1"/>
        <end position="25"/>
    </location>
</feature>
<reference evidence="3 4" key="1">
    <citation type="submission" date="2023-01" db="EMBL/GenBank/DDBJ databases">
        <title>Analysis of 21 Apiospora genomes using comparative genomics revels a genus with tremendous synthesis potential of carbohydrate active enzymes and secondary metabolites.</title>
        <authorList>
            <person name="Sorensen T."/>
        </authorList>
    </citation>
    <scope>NUCLEOTIDE SEQUENCE [LARGE SCALE GENOMIC DNA]</scope>
    <source>
        <strain evidence="3 4">CBS 83171</strain>
    </source>
</reference>
<proteinExistence type="predicted"/>
<comment type="caution">
    <text evidence="3">The sequence shown here is derived from an EMBL/GenBank/DDBJ whole genome shotgun (WGS) entry which is preliminary data.</text>
</comment>
<dbReference type="PANTHER" id="PTHR47199">
    <property type="entry name" value="PHOTOSYSTEM II STABILITY/ASSEMBLY FACTOR HCF136, CHLOROPLASTIC"/>
    <property type="match status" value="1"/>
</dbReference>
<evidence type="ECO:0000256" key="1">
    <source>
        <dbReference type="SAM" id="MobiDB-lite"/>
    </source>
</evidence>
<dbReference type="EMBL" id="JAQQWM010000009">
    <property type="protein sequence ID" value="KAK8045746.1"/>
    <property type="molecule type" value="Genomic_DNA"/>
</dbReference>
<feature type="chain" id="PRO_5045672886" evidence="2">
    <location>
        <begin position="26"/>
        <end position="386"/>
    </location>
</feature>
<dbReference type="Proteomes" id="UP001446871">
    <property type="component" value="Unassembled WGS sequence"/>
</dbReference>
<sequence length="386" mass="39617">MAPVSSTFAVAAAAAAASFVNLATGSPTASSLPKPAWTLTPTQSLQRFRGLAPVSASTAWVAGTNSTILRTDDGGATWLSVFPSTSLNSSLSTTTKTKANEEAELLEFRDIAAWSSLHAIALSIGEGTASRIYTTVDGGATWTLSFANTDPAAFYDCLAFSETDPAHGMVMSDPVEGHFRLLETRDQGLTWNLVSAEQAGMPPAREGESGFAASGTCLETKAGRWYLASGGSAPSGRVFASADDGTTWDSSVAETPIPAANSSQGVFSVRFRDAAHGLVVGGDFQDPTRTSGTAGWSDDGGVTWNPAEQPPHGYRSGAAWVSGLCPSKGGAGGAAVAVGPTGSDLTLDGGRTWNGFDDGSFDAVECVGGRVCWASGEKGRVARLVL</sequence>
<organism evidence="3 4">
    <name type="scientific">Apiospora saccharicola</name>
    <dbReference type="NCBI Taxonomy" id="335842"/>
    <lineage>
        <taxon>Eukaryota</taxon>
        <taxon>Fungi</taxon>
        <taxon>Dikarya</taxon>
        <taxon>Ascomycota</taxon>
        <taxon>Pezizomycotina</taxon>
        <taxon>Sordariomycetes</taxon>
        <taxon>Xylariomycetidae</taxon>
        <taxon>Amphisphaeriales</taxon>
        <taxon>Apiosporaceae</taxon>
        <taxon>Apiospora</taxon>
    </lineage>
</organism>
<gene>
    <name evidence="3" type="ORF">PG996_013810</name>
</gene>
<evidence type="ECO:0000256" key="2">
    <source>
        <dbReference type="SAM" id="SignalP"/>
    </source>
</evidence>
<dbReference type="InterPro" id="IPR015943">
    <property type="entry name" value="WD40/YVTN_repeat-like_dom_sf"/>
</dbReference>
<accession>A0ABR1TGI2</accession>
<dbReference type="PANTHER" id="PTHR47199:SF2">
    <property type="entry name" value="PHOTOSYSTEM II STABILITY_ASSEMBLY FACTOR HCF136, CHLOROPLASTIC"/>
    <property type="match status" value="1"/>
</dbReference>
<evidence type="ECO:0000313" key="4">
    <source>
        <dbReference type="Proteomes" id="UP001446871"/>
    </source>
</evidence>
<dbReference type="CDD" id="cd15482">
    <property type="entry name" value="Sialidase_non-viral"/>
    <property type="match status" value="1"/>
</dbReference>